<feature type="domain" description="HTH cro/C1-type" evidence="3">
    <location>
        <begin position="45"/>
        <end position="99"/>
    </location>
</feature>
<protein>
    <submittedName>
        <fullName evidence="4">XRE family transcriptional regulator</fullName>
    </submittedName>
</protein>
<organism evidence="4 5">
    <name type="scientific">Collinsella tanakaei</name>
    <dbReference type="NCBI Taxonomy" id="626935"/>
    <lineage>
        <taxon>Bacteria</taxon>
        <taxon>Bacillati</taxon>
        <taxon>Actinomycetota</taxon>
        <taxon>Coriobacteriia</taxon>
        <taxon>Coriobacteriales</taxon>
        <taxon>Coriobacteriaceae</taxon>
        <taxon>Collinsella</taxon>
    </lineage>
</organism>
<dbReference type="PANTHER" id="PTHR46558">
    <property type="entry name" value="TRACRIPTIONAL REGULATORY PROTEIN-RELATED-RELATED"/>
    <property type="match status" value="1"/>
</dbReference>
<gene>
    <name evidence="4" type="ORF">DXC81_04805</name>
</gene>
<reference evidence="4 5" key="1">
    <citation type="submission" date="2018-08" db="EMBL/GenBank/DDBJ databases">
        <title>A genome reference for cultivated species of the human gut microbiota.</title>
        <authorList>
            <person name="Zou Y."/>
            <person name="Xue W."/>
            <person name="Luo G."/>
        </authorList>
    </citation>
    <scope>NUCLEOTIDE SEQUENCE [LARGE SCALE GENOMIC DNA]</scope>
    <source>
        <strain evidence="4 5">TF08-14</strain>
    </source>
</reference>
<comment type="caution">
    <text evidence="4">The sequence shown here is derived from an EMBL/GenBank/DDBJ whole genome shotgun (WGS) entry which is preliminary data.</text>
</comment>
<name>A0A3E4QTJ5_9ACTN</name>
<accession>A0A3E4QTJ5</accession>
<dbReference type="Gene3D" id="1.10.260.40">
    <property type="entry name" value="lambda repressor-like DNA-binding domains"/>
    <property type="match status" value="1"/>
</dbReference>
<dbReference type="PANTHER" id="PTHR46558:SF4">
    <property type="entry name" value="DNA-BIDING PHAGE PROTEIN"/>
    <property type="match status" value="1"/>
</dbReference>
<dbReference type="InterPro" id="IPR010982">
    <property type="entry name" value="Lambda_DNA-bd_dom_sf"/>
</dbReference>
<dbReference type="SUPFAM" id="SSF47413">
    <property type="entry name" value="lambda repressor-like DNA-binding domains"/>
    <property type="match status" value="1"/>
</dbReference>
<dbReference type="PROSITE" id="PS50943">
    <property type="entry name" value="HTH_CROC1"/>
    <property type="match status" value="1"/>
</dbReference>
<feature type="transmembrane region" description="Helical" evidence="2">
    <location>
        <begin position="118"/>
        <end position="143"/>
    </location>
</feature>
<dbReference type="RefSeq" id="WP_117679426.1">
    <property type="nucleotide sequence ID" value="NZ_CAJJKC010000001.1"/>
</dbReference>
<dbReference type="GO" id="GO:0003677">
    <property type="term" value="F:DNA binding"/>
    <property type="evidence" value="ECO:0007669"/>
    <property type="project" value="UniProtKB-KW"/>
</dbReference>
<sequence>MSESSSGLVDRRCDEGIVASSRESGESVQQAGDVRRVESTVGARIRSLREDAGMTQGELAARVFVSRQTVINWEKGKTLPDVESVKLLSAVFGISLDALLDDRSEEYLEQTARQRRTIVLALALNAALLVEVLIGLIVTTLAYEFLPWNQAYPISRVENLVRFAVLIPASVFAMKMGRIKREHELSNMLEIAAFLEGYRPGAKLPQTFIWRCLLPHWSLFIGLTWGFVVAATLIPLLVVRMAS</sequence>
<proteinExistence type="predicted"/>
<dbReference type="SMART" id="SM00530">
    <property type="entry name" value="HTH_XRE"/>
    <property type="match status" value="1"/>
</dbReference>
<evidence type="ECO:0000259" key="3">
    <source>
        <dbReference type="PROSITE" id="PS50943"/>
    </source>
</evidence>
<evidence type="ECO:0000256" key="2">
    <source>
        <dbReference type="SAM" id="Phobius"/>
    </source>
</evidence>
<evidence type="ECO:0000313" key="5">
    <source>
        <dbReference type="Proteomes" id="UP000260943"/>
    </source>
</evidence>
<dbReference type="Proteomes" id="UP000260943">
    <property type="component" value="Unassembled WGS sequence"/>
</dbReference>
<dbReference type="InterPro" id="IPR001387">
    <property type="entry name" value="Cro/C1-type_HTH"/>
</dbReference>
<keyword evidence="2" id="KW-1133">Transmembrane helix</keyword>
<dbReference type="CDD" id="cd00093">
    <property type="entry name" value="HTH_XRE"/>
    <property type="match status" value="1"/>
</dbReference>
<evidence type="ECO:0000313" key="4">
    <source>
        <dbReference type="EMBL" id="RGL10516.1"/>
    </source>
</evidence>
<keyword evidence="2" id="KW-0812">Transmembrane</keyword>
<dbReference type="EMBL" id="QSRJ01000005">
    <property type="protein sequence ID" value="RGL10516.1"/>
    <property type="molecule type" value="Genomic_DNA"/>
</dbReference>
<keyword evidence="2" id="KW-0472">Membrane</keyword>
<evidence type="ECO:0000256" key="1">
    <source>
        <dbReference type="ARBA" id="ARBA00023125"/>
    </source>
</evidence>
<feature type="transmembrane region" description="Helical" evidence="2">
    <location>
        <begin position="217"/>
        <end position="239"/>
    </location>
</feature>
<dbReference type="Pfam" id="PF01381">
    <property type="entry name" value="HTH_3"/>
    <property type="match status" value="1"/>
</dbReference>
<keyword evidence="1" id="KW-0238">DNA-binding</keyword>
<dbReference type="AlphaFoldDB" id="A0A3E4QTJ5"/>